<dbReference type="PANTHER" id="PTHR42788">
    <property type="entry name" value="TAURINE IMPORT ATP-BINDING PROTEIN-RELATED"/>
    <property type="match status" value="1"/>
</dbReference>
<dbReference type="InterPro" id="IPR050166">
    <property type="entry name" value="ABC_transporter_ATP-bind"/>
</dbReference>
<dbReference type="EMBL" id="NPEX01000065">
    <property type="protein sequence ID" value="RAI43918.1"/>
    <property type="molecule type" value="Genomic_DNA"/>
</dbReference>
<dbReference type="GO" id="GO:0005524">
    <property type="term" value="F:ATP binding"/>
    <property type="evidence" value="ECO:0007669"/>
    <property type="project" value="UniProtKB-KW"/>
</dbReference>
<dbReference type="OrthoDB" id="9807242at2"/>
<evidence type="ECO:0000256" key="4">
    <source>
        <dbReference type="ARBA" id="ARBA00022741"/>
    </source>
</evidence>
<evidence type="ECO:0000256" key="3">
    <source>
        <dbReference type="ARBA" id="ARBA00022475"/>
    </source>
</evidence>
<evidence type="ECO:0000313" key="10">
    <source>
        <dbReference type="EMBL" id="RAI43918.1"/>
    </source>
</evidence>
<evidence type="ECO:0000256" key="7">
    <source>
        <dbReference type="ARBA" id="ARBA00023136"/>
    </source>
</evidence>
<dbReference type="Pfam" id="PF00005">
    <property type="entry name" value="ABC_tran"/>
    <property type="match status" value="1"/>
</dbReference>
<proteinExistence type="inferred from homology"/>
<evidence type="ECO:0000313" key="11">
    <source>
        <dbReference type="Proteomes" id="UP000249130"/>
    </source>
</evidence>
<dbReference type="SUPFAM" id="SSF52540">
    <property type="entry name" value="P-loop containing nucleoside triphosphate hydrolases"/>
    <property type="match status" value="1"/>
</dbReference>
<keyword evidence="11" id="KW-1185">Reference proteome</keyword>
<dbReference type="PROSITE" id="PS00211">
    <property type="entry name" value="ABC_TRANSPORTER_1"/>
    <property type="match status" value="1"/>
</dbReference>
<dbReference type="InterPro" id="IPR003593">
    <property type="entry name" value="AAA+_ATPase"/>
</dbReference>
<evidence type="ECO:0000256" key="5">
    <source>
        <dbReference type="ARBA" id="ARBA00022840"/>
    </source>
</evidence>
<name>A0A327L893_9BRAD</name>
<dbReference type="Proteomes" id="UP000249130">
    <property type="component" value="Unassembled WGS sequence"/>
</dbReference>
<dbReference type="PANTHER" id="PTHR42788:SF17">
    <property type="entry name" value="ALIPHATIC SULFONATES IMPORT ATP-BINDING PROTEIN SSUB"/>
    <property type="match status" value="1"/>
</dbReference>
<dbReference type="SMART" id="SM00382">
    <property type="entry name" value="AAA"/>
    <property type="match status" value="1"/>
</dbReference>
<dbReference type="Gene3D" id="3.40.50.300">
    <property type="entry name" value="P-loop containing nucleotide triphosphate hydrolases"/>
    <property type="match status" value="1"/>
</dbReference>
<keyword evidence="3" id="KW-1003">Cell membrane</keyword>
<dbReference type="InterPro" id="IPR003439">
    <property type="entry name" value="ABC_transporter-like_ATP-bd"/>
</dbReference>
<organism evidence="10 11">
    <name type="scientific">Rhodoplanes roseus</name>
    <dbReference type="NCBI Taxonomy" id="29409"/>
    <lineage>
        <taxon>Bacteria</taxon>
        <taxon>Pseudomonadati</taxon>
        <taxon>Pseudomonadota</taxon>
        <taxon>Alphaproteobacteria</taxon>
        <taxon>Hyphomicrobiales</taxon>
        <taxon>Nitrobacteraceae</taxon>
        <taxon>Rhodoplanes</taxon>
    </lineage>
</organism>
<gene>
    <name evidence="10" type="ORF">CH341_11900</name>
</gene>
<dbReference type="GO" id="GO:0016887">
    <property type="term" value="F:ATP hydrolysis activity"/>
    <property type="evidence" value="ECO:0007669"/>
    <property type="project" value="InterPro"/>
</dbReference>
<comment type="caution">
    <text evidence="10">The sequence shown here is derived from an EMBL/GenBank/DDBJ whole genome shotgun (WGS) entry which is preliminary data.</text>
</comment>
<evidence type="ECO:0000259" key="9">
    <source>
        <dbReference type="PROSITE" id="PS50893"/>
    </source>
</evidence>
<evidence type="ECO:0000256" key="2">
    <source>
        <dbReference type="ARBA" id="ARBA00022448"/>
    </source>
</evidence>
<comment type="similarity">
    <text evidence="1">Belongs to the ABC transporter superfamily.</text>
</comment>
<dbReference type="InterPro" id="IPR017871">
    <property type="entry name" value="ABC_transporter-like_CS"/>
</dbReference>
<evidence type="ECO:0000256" key="8">
    <source>
        <dbReference type="SAM" id="MobiDB-lite"/>
    </source>
</evidence>
<feature type="domain" description="ABC transporter" evidence="9">
    <location>
        <begin position="29"/>
        <end position="261"/>
    </location>
</feature>
<evidence type="ECO:0000256" key="6">
    <source>
        <dbReference type="ARBA" id="ARBA00022967"/>
    </source>
</evidence>
<dbReference type="PROSITE" id="PS50893">
    <property type="entry name" value="ABC_TRANSPORTER_2"/>
    <property type="match status" value="1"/>
</dbReference>
<keyword evidence="2" id="KW-0813">Transport</keyword>
<dbReference type="InterPro" id="IPR027417">
    <property type="entry name" value="P-loop_NTPase"/>
</dbReference>
<feature type="region of interest" description="Disordered" evidence="8">
    <location>
        <begin position="1"/>
        <end position="23"/>
    </location>
</feature>
<keyword evidence="4" id="KW-0547">Nucleotide-binding</keyword>
<evidence type="ECO:0000256" key="1">
    <source>
        <dbReference type="ARBA" id="ARBA00005417"/>
    </source>
</evidence>
<dbReference type="AlphaFoldDB" id="A0A327L893"/>
<protein>
    <submittedName>
        <fullName evidence="10">ABC transporter</fullName>
    </submittedName>
</protein>
<keyword evidence="7" id="KW-0472">Membrane</keyword>
<keyword evidence="6" id="KW-1278">Translocase</keyword>
<sequence length="275" mass="30094">MVIAQSHPVASPRDPAAGAGAGAGAGTRLEAVDVSHRFDLHGEPLPVLEHIDLTVEPGEFVALLGPSGCGKSTLLRLVAGLDLPTEGELWVDGRRIEGPDPSRVVVFQDPTLYPWRTVWRNAALGPEAQGILRQQRGRIEDVLRLVGLSTFAKAYPHQLSGGMAQRAALARALVNEPSLLILDEPLGKLDSLTRITMQSELVSLWQRSGFTALLVTHDVEEALYLAQRVVVLSDRPARIKAEIVNERPYPRRRGDPYLTELRHRVLAELGLDATW</sequence>
<accession>A0A327L893</accession>
<reference evidence="10 11" key="1">
    <citation type="submission" date="2017-07" db="EMBL/GenBank/DDBJ databases">
        <title>Draft Genome Sequences of Select Purple Nonsulfur Bacteria.</title>
        <authorList>
            <person name="Lasarre B."/>
            <person name="Mckinlay J.B."/>
        </authorList>
    </citation>
    <scope>NUCLEOTIDE SEQUENCE [LARGE SCALE GENOMIC DNA]</scope>
    <source>
        <strain evidence="10 11">DSM 5909</strain>
    </source>
</reference>
<dbReference type="RefSeq" id="WP_111419255.1">
    <property type="nucleotide sequence ID" value="NZ_NPEX01000065.1"/>
</dbReference>
<keyword evidence="5" id="KW-0067">ATP-binding</keyword>
<dbReference type="CDD" id="cd03293">
    <property type="entry name" value="ABC_NrtD_SsuB_transporters"/>
    <property type="match status" value="1"/>
</dbReference>